<feature type="domain" description="ABC transmembrane type-1" evidence="9">
    <location>
        <begin position="10"/>
        <end position="217"/>
    </location>
</feature>
<gene>
    <name evidence="10" type="ORF">METZ01_LOCUS179616</name>
</gene>
<feature type="transmembrane region" description="Helical" evidence="8">
    <location>
        <begin position="196"/>
        <end position="218"/>
    </location>
</feature>
<evidence type="ECO:0000256" key="2">
    <source>
        <dbReference type="ARBA" id="ARBA00022448"/>
    </source>
</evidence>
<keyword evidence="7 8" id="KW-0472">Membrane</keyword>
<dbReference type="EMBL" id="UINC01035023">
    <property type="protein sequence ID" value="SVB26762.1"/>
    <property type="molecule type" value="Genomic_DNA"/>
</dbReference>
<comment type="subcellular location">
    <subcellularLocation>
        <location evidence="1">Cell membrane</location>
        <topology evidence="1">Multi-pass membrane protein</topology>
    </subcellularLocation>
</comment>
<keyword evidence="5 8" id="KW-0812">Transmembrane</keyword>
<organism evidence="10">
    <name type="scientific">marine metagenome</name>
    <dbReference type="NCBI Taxonomy" id="408172"/>
    <lineage>
        <taxon>unclassified sequences</taxon>
        <taxon>metagenomes</taxon>
        <taxon>ecological metagenomes</taxon>
    </lineage>
</organism>
<keyword evidence="2" id="KW-0813">Transport</keyword>
<keyword evidence="4" id="KW-0500">Molybdenum</keyword>
<accession>A0A382CLW2</accession>
<feature type="transmembrane region" description="Helical" evidence="8">
    <location>
        <begin position="12"/>
        <end position="36"/>
    </location>
</feature>
<dbReference type="GO" id="GO:0005886">
    <property type="term" value="C:plasma membrane"/>
    <property type="evidence" value="ECO:0007669"/>
    <property type="project" value="UniProtKB-SubCell"/>
</dbReference>
<dbReference type="GO" id="GO:0015098">
    <property type="term" value="F:molybdate ion transmembrane transporter activity"/>
    <property type="evidence" value="ECO:0007669"/>
    <property type="project" value="InterPro"/>
</dbReference>
<dbReference type="PANTHER" id="PTHR30183">
    <property type="entry name" value="MOLYBDENUM TRANSPORT SYSTEM PERMEASE PROTEIN MODB"/>
    <property type="match status" value="1"/>
</dbReference>
<evidence type="ECO:0000256" key="3">
    <source>
        <dbReference type="ARBA" id="ARBA00022475"/>
    </source>
</evidence>
<dbReference type="AlphaFoldDB" id="A0A382CLW2"/>
<dbReference type="PROSITE" id="PS50928">
    <property type="entry name" value="ABC_TM1"/>
    <property type="match status" value="1"/>
</dbReference>
<protein>
    <recommendedName>
        <fullName evidence="9">ABC transmembrane type-1 domain-containing protein</fullName>
    </recommendedName>
</protein>
<evidence type="ECO:0000256" key="7">
    <source>
        <dbReference type="ARBA" id="ARBA00023136"/>
    </source>
</evidence>
<dbReference type="Gene3D" id="1.10.3720.10">
    <property type="entry name" value="MetI-like"/>
    <property type="match status" value="1"/>
</dbReference>
<sequence length="226" mass="24552">MITDAEFTALRISIQSAALGTFLAFPIAGLLALTLVRAKIKWKFLLDTLVSLPLAMPPIITGYFLLILFGKNGPLGSMLDKTFGVEIIFTWVAAALAAGLMALPLMVRAIEVALADMDPRMELVARSLGASRWYAFWTITIPLCKKGLIASILLGFARALGEFGATLIIAGNIPGRTQTLPLAMFTELQAGNDNSVMRLVLLSLILTFLTLLTHHVLIRKRKTEAK</sequence>
<keyword evidence="6 8" id="KW-1133">Transmembrane helix</keyword>
<name>A0A382CLW2_9ZZZZ</name>
<evidence type="ECO:0000256" key="6">
    <source>
        <dbReference type="ARBA" id="ARBA00022989"/>
    </source>
</evidence>
<proteinExistence type="predicted"/>
<evidence type="ECO:0000259" key="9">
    <source>
        <dbReference type="PROSITE" id="PS50928"/>
    </source>
</evidence>
<evidence type="ECO:0000256" key="4">
    <source>
        <dbReference type="ARBA" id="ARBA00022505"/>
    </source>
</evidence>
<evidence type="ECO:0000256" key="5">
    <source>
        <dbReference type="ARBA" id="ARBA00022692"/>
    </source>
</evidence>
<evidence type="ECO:0000313" key="10">
    <source>
        <dbReference type="EMBL" id="SVB26762.1"/>
    </source>
</evidence>
<dbReference type="InterPro" id="IPR011867">
    <property type="entry name" value="ModB_ABC"/>
</dbReference>
<reference evidence="10" key="1">
    <citation type="submission" date="2018-05" db="EMBL/GenBank/DDBJ databases">
        <authorList>
            <person name="Lanie J.A."/>
            <person name="Ng W.-L."/>
            <person name="Kazmierczak K.M."/>
            <person name="Andrzejewski T.M."/>
            <person name="Davidsen T.M."/>
            <person name="Wayne K.J."/>
            <person name="Tettelin H."/>
            <person name="Glass J.I."/>
            <person name="Rusch D."/>
            <person name="Podicherti R."/>
            <person name="Tsui H.-C.T."/>
            <person name="Winkler M.E."/>
        </authorList>
    </citation>
    <scope>NUCLEOTIDE SEQUENCE</scope>
</reference>
<dbReference type="PANTHER" id="PTHR30183:SF3">
    <property type="entry name" value="MOLYBDENUM TRANSPORT SYSTEM PERMEASE PROTEIN MODB"/>
    <property type="match status" value="1"/>
</dbReference>
<dbReference type="InterPro" id="IPR035906">
    <property type="entry name" value="MetI-like_sf"/>
</dbReference>
<dbReference type="Pfam" id="PF00528">
    <property type="entry name" value="BPD_transp_1"/>
    <property type="match status" value="1"/>
</dbReference>
<dbReference type="NCBIfam" id="TIGR02141">
    <property type="entry name" value="modB_ABC"/>
    <property type="match status" value="1"/>
</dbReference>
<feature type="transmembrane region" description="Helical" evidence="8">
    <location>
        <begin position="88"/>
        <end position="114"/>
    </location>
</feature>
<dbReference type="InterPro" id="IPR000515">
    <property type="entry name" value="MetI-like"/>
</dbReference>
<dbReference type="SUPFAM" id="SSF161098">
    <property type="entry name" value="MetI-like"/>
    <property type="match status" value="1"/>
</dbReference>
<feature type="transmembrane region" description="Helical" evidence="8">
    <location>
        <begin position="48"/>
        <end position="68"/>
    </location>
</feature>
<evidence type="ECO:0000256" key="8">
    <source>
        <dbReference type="SAM" id="Phobius"/>
    </source>
</evidence>
<keyword evidence="3" id="KW-1003">Cell membrane</keyword>
<evidence type="ECO:0000256" key="1">
    <source>
        <dbReference type="ARBA" id="ARBA00004651"/>
    </source>
</evidence>
<dbReference type="CDD" id="cd06261">
    <property type="entry name" value="TM_PBP2"/>
    <property type="match status" value="1"/>
</dbReference>